<evidence type="ECO:0000256" key="8">
    <source>
        <dbReference type="SAM" id="MobiDB-lite"/>
    </source>
</evidence>
<keyword evidence="4 6" id="KW-0694">RNA-binding</keyword>
<feature type="compositionally biased region" description="Basic and acidic residues" evidence="8">
    <location>
        <begin position="130"/>
        <end position="151"/>
    </location>
</feature>
<feature type="coiled-coil region" evidence="7">
    <location>
        <begin position="42"/>
        <end position="95"/>
    </location>
</feature>
<dbReference type="Pfam" id="PF01588">
    <property type="entry name" value="tRNA_bind"/>
    <property type="match status" value="1"/>
</dbReference>
<evidence type="ECO:0000259" key="9">
    <source>
        <dbReference type="PROSITE" id="PS50886"/>
    </source>
</evidence>
<dbReference type="PANTHER" id="PTHR11586">
    <property type="entry name" value="TRNA-AMINOACYLATION COFACTOR ARC1 FAMILY MEMBER"/>
    <property type="match status" value="1"/>
</dbReference>
<proteinExistence type="predicted"/>
<dbReference type="AlphaFoldDB" id="A0A9P0D349"/>
<evidence type="ECO:0000256" key="7">
    <source>
        <dbReference type="SAM" id="Coils"/>
    </source>
</evidence>
<keyword evidence="11" id="KW-1185">Reference proteome</keyword>
<keyword evidence="5" id="KW-0648">Protein biosynthesis</keyword>
<evidence type="ECO:0000256" key="6">
    <source>
        <dbReference type="PROSITE-ProRule" id="PRU00209"/>
    </source>
</evidence>
<dbReference type="PROSITE" id="PS50886">
    <property type="entry name" value="TRBD"/>
    <property type="match status" value="1"/>
</dbReference>
<dbReference type="GO" id="GO:0006412">
    <property type="term" value="P:translation"/>
    <property type="evidence" value="ECO:0007669"/>
    <property type="project" value="UniProtKB-KW"/>
</dbReference>
<feature type="compositionally biased region" description="Polar residues" evidence="8">
    <location>
        <begin position="114"/>
        <end position="126"/>
    </location>
</feature>
<evidence type="ECO:0000256" key="4">
    <source>
        <dbReference type="ARBA" id="ARBA00022884"/>
    </source>
</evidence>
<accession>A0A9P0D349</accession>
<reference evidence="10" key="1">
    <citation type="submission" date="2022-01" db="EMBL/GenBank/DDBJ databases">
        <authorList>
            <person name="King R."/>
        </authorList>
    </citation>
    <scope>NUCLEOTIDE SEQUENCE</scope>
</reference>
<feature type="region of interest" description="Disordered" evidence="8">
    <location>
        <begin position="114"/>
        <end position="153"/>
    </location>
</feature>
<feature type="domain" description="TRNA-binding" evidence="9">
    <location>
        <begin position="157"/>
        <end position="258"/>
    </location>
</feature>
<dbReference type="CDD" id="cd02799">
    <property type="entry name" value="tRNA_bind_EMAP-II_like"/>
    <property type="match status" value="1"/>
</dbReference>
<evidence type="ECO:0000256" key="1">
    <source>
        <dbReference type="ARBA" id="ARBA00004496"/>
    </source>
</evidence>
<evidence type="ECO:0000256" key="3">
    <source>
        <dbReference type="ARBA" id="ARBA00022555"/>
    </source>
</evidence>
<evidence type="ECO:0000256" key="2">
    <source>
        <dbReference type="ARBA" id="ARBA00022490"/>
    </source>
</evidence>
<evidence type="ECO:0000313" key="11">
    <source>
        <dbReference type="Proteomes" id="UP001153636"/>
    </source>
</evidence>
<gene>
    <name evidence="10" type="ORF">PSYICH_LOCUS9906</name>
</gene>
<dbReference type="InterPro" id="IPR002547">
    <property type="entry name" value="tRNA-bd_dom"/>
</dbReference>
<dbReference type="GO" id="GO:0005737">
    <property type="term" value="C:cytoplasm"/>
    <property type="evidence" value="ECO:0007669"/>
    <property type="project" value="UniProtKB-SubCell"/>
</dbReference>
<dbReference type="InterPro" id="IPR051270">
    <property type="entry name" value="Tyrosine-tRNA_ligase_regulator"/>
</dbReference>
<evidence type="ECO:0000256" key="5">
    <source>
        <dbReference type="ARBA" id="ARBA00022917"/>
    </source>
</evidence>
<keyword evidence="3 6" id="KW-0820">tRNA-binding</keyword>
<dbReference type="FunFam" id="2.40.50.140:FF:000047">
    <property type="entry name" value="tyrosine--tRNA ligase, cytoplasmic isoform X2"/>
    <property type="match status" value="1"/>
</dbReference>
<dbReference type="InterPro" id="IPR012340">
    <property type="entry name" value="NA-bd_OB-fold"/>
</dbReference>
<sequence length="318" mass="35500">MSHLLHFYNIFRTITCRMSAKSSIEIIQEGTQTSLGLIQQNTQTIKRTIDTLTNELNELNKEYNILVSKQLREENTQLLAAVEEAKKKLVNLEVQNGVKQIPIPNQTVNASVIEQPPSVDTESVGQDASAAKEKPKKEKKEKKPKEQKEPVGELPVDVGRLDLRIGKVLDVQRHPDADSLYVLKINVGEEKPRTVCSGLVKHIPIDDLKDKALVVLCNLKPVKMRGIISEAMVMCASSEQRVETLIPPENSVAGEPVHCEGFTRQSDSIMNPKKKIFETVSPDLHTNDNLQACYKNSPFLVFGKGFCLSRSLKNVPVK</sequence>
<dbReference type="Proteomes" id="UP001153636">
    <property type="component" value="Chromosome 4"/>
</dbReference>
<organism evidence="10 11">
    <name type="scientific">Psylliodes chrysocephalus</name>
    <dbReference type="NCBI Taxonomy" id="3402493"/>
    <lineage>
        <taxon>Eukaryota</taxon>
        <taxon>Metazoa</taxon>
        <taxon>Ecdysozoa</taxon>
        <taxon>Arthropoda</taxon>
        <taxon>Hexapoda</taxon>
        <taxon>Insecta</taxon>
        <taxon>Pterygota</taxon>
        <taxon>Neoptera</taxon>
        <taxon>Endopterygota</taxon>
        <taxon>Coleoptera</taxon>
        <taxon>Polyphaga</taxon>
        <taxon>Cucujiformia</taxon>
        <taxon>Chrysomeloidea</taxon>
        <taxon>Chrysomelidae</taxon>
        <taxon>Galerucinae</taxon>
        <taxon>Alticini</taxon>
        <taxon>Psylliodes</taxon>
    </lineage>
</organism>
<protein>
    <recommendedName>
        <fullName evidence="9">tRNA-binding domain-containing protein</fullName>
    </recommendedName>
</protein>
<dbReference type="OrthoDB" id="197206at2759"/>
<evidence type="ECO:0000313" key="10">
    <source>
        <dbReference type="EMBL" id="CAH1109382.1"/>
    </source>
</evidence>
<name>A0A9P0D349_9CUCU</name>
<keyword evidence="2" id="KW-0963">Cytoplasm</keyword>
<dbReference type="SUPFAM" id="SSF50249">
    <property type="entry name" value="Nucleic acid-binding proteins"/>
    <property type="match status" value="1"/>
</dbReference>
<comment type="subcellular location">
    <subcellularLocation>
        <location evidence="1">Cytoplasm</location>
    </subcellularLocation>
</comment>
<dbReference type="GO" id="GO:0000049">
    <property type="term" value="F:tRNA binding"/>
    <property type="evidence" value="ECO:0007669"/>
    <property type="project" value="UniProtKB-UniRule"/>
</dbReference>
<dbReference type="Gene3D" id="2.40.50.140">
    <property type="entry name" value="Nucleic acid-binding proteins"/>
    <property type="match status" value="1"/>
</dbReference>
<keyword evidence="7" id="KW-0175">Coiled coil</keyword>
<dbReference type="PANTHER" id="PTHR11586:SF33">
    <property type="entry name" value="AMINOACYL TRNA SYNTHASE COMPLEX-INTERACTING MULTIFUNCTIONAL PROTEIN 1"/>
    <property type="match status" value="1"/>
</dbReference>
<dbReference type="EMBL" id="OV651816">
    <property type="protein sequence ID" value="CAH1109382.1"/>
    <property type="molecule type" value="Genomic_DNA"/>
</dbReference>